<dbReference type="EMBL" id="CP013694">
    <property type="protein sequence ID" value="ALU30623.1"/>
    <property type="molecule type" value="Genomic_DNA"/>
</dbReference>
<dbReference type="Pfam" id="PF01047">
    <property type="entry name" value="MarR"/>
    <property type="match status" value="1"/>
</dbReference>
<dbReference type="EMBL" id="CP013695">
    <property type="protein sequence ID" value="ALU32679.1"/>
    <property type="molecule type" value="Genomic_DNA"/>
</dbReference>
<dbReference type="PROSITE" id="PS01117">
    <property type="entry name" value="HTH_MARR_1"/>
    <property type="match status" value="1"/>
</dbReference>
<dbReference type="InterPro" id="IPR039422">
    <property type="entry name" value="MarR/SlyA-like"/>
</dbReference>
<dbReference type="PANTHER" id="PTHR33164">
    <property type="entry name" value="TRANSCRIPTIONAL REGULATOR, MARR FAMILY"/>
    <property type="match status" value="1"/>
</dbReference>
<feature type="domain" description="HTH marR-type" evidence="4">
    <location>
        <begin position="8"/>
        <end position="138"/>
    </location>
</feature>
<dbReference type="PRINTS" id="PR00598">
    <property type="entry name" value="HTHMARR"/>
</dbReference>
<dbReference type="PANTHER" id="PTHR33164:SF43">
    <property type="entry name" value="HTH-TYPE TRANSCRIPTIONAL REPRESSOR YETL"/>
    <property type="match status" value="1"/>
</dbReference>
<dbReference type="STRING" id="1435377.SUSAZ_09130"/>
<dbReference type="PROSITE" id="PS50995">
    <property type="entry name" value="HTH_MARR_2"/>
    <property type="match status" value="1"/>
</dbReference>
<dbReference type="InterPro" id="IPR036390">
    <property type="entry name" value="WH_DNA-bd_sf"/>
</dbReference>
<reference evidence="7 8" key="1">
    <citation type="submission" date="2015-12" db="EMBL/GenBank/DDBJ databases">
        <title>A stable core within a dynamic pangenome in Sulfolobus acidocaldarius.</title>
        <authorList>
            <person name="Anderson R."/>
            <person name="Kouris A."/>
            <person name="Seward C."/>
            <person name="Campbell K."/>
            <person name="Whitaker R."/>
        </authorList>
    </citation>
    <scope>NUCLEOTIDE SEQUENCE [LARGE SCALE GENOMIC DNA]</scope>
    <source>
        <strain evidence="5 8">GG12-C01-09</strain>
        <strain evidence="6 7">NG05B_CO5_07</strain>
    </source>
</reference>
<evidence type="ECO:0000313" key="5">
    <source>
        <dbReference type="EMBL" id="ALU30623.1"/>
    </source>
</evidence>
<gene>
    <name evidence="5" type="ORF">ATY89_08290</name>
    <name evidence="6" type="ORF">ATZ20_11310</name>
</gene>
<dbReference type="OMA" id="DALMEIW"/>
<evidence type="ECO:0000256" key="1">
    <source>
        <dbReference type="ARBA" id="ARBA00023015"/>
    </source>
</evidence>
<dbReference type="GO" id="GO:0003677">
    <property type="term" value="F:DNA binding"/>
    <property type="evidence" value="ECO:0007669"/>
    <property type="project" value="UniProtKB-KW"/>
</dbReference>
<keyword evidence="1" id="KW-0805">Transcription regulation</keyword>
<evidence type="ECO:0000256" key="3">
    <source>
        <dbReference type="ARBA" id="ARBA00023163"/>
    </source>
</evidence>
<dbReference type="SUPFAM" id="SSF46785">
    <property type="entry name" value="Winged helix' DNA-binding domain"/>
    <property type="match status" value="1"/>
</dbReference>
<proteinExistence type="predicted"/>
<accession>A0A0U3H6S6</accession>
<dbReference type="SMART" id="SM00347">
    <property type="entry name" value="HTH_MARR"/>
    <property type="match status" value="1"/>
</dbReference>
<dbReference type="InterPro" id="IPR023187">
    <property type="entry name" value="Tscrpt_reg_MarR-type_CS"/>
</dbReference>
<sequence>MAQLEAKEIEILRLLSTLYKQLHKEATRELGNELLPLDVGILNAISKGVNSPVKLAHTFGVSKSAITYAVDRLERRGYVLRVRSERDRRAITLQITDQGKQLLKRIEELYVTLVRRKLSVLSEEELNTLLSISTKLVERNKLTPVED</sequence>
<evidence type="ECO:0000256" key="2">
    <source>
        <dbReference type="ARBA" id="ARBA00023125"/>
    </source>
</evidence>
<evidence type="ECO:0000259" key="4">
    <source>
        <dbReference type="PROSITE" id="PS50995"/>
    </source>
</evidence>
<evidence type="ECO:0000313" key="7">
    <source>
        <dbReference type="Proteomes" id="UP000060043"/>
    </source>
</evidence>
<evidence type="ECO:0000313" key="6">
    <source>
        <dbReference type="EMBL" id="ALU32679.1"/>
    </source>
</evidence>
<dbReference type="Proteomes" id="UP000065473">
    <property type="component" value="Chromosome"/>
</dbReference>
<dbReference type="Proteomes" id="UP000060043">
    <property type="component" value="Chromosome"/>
</dbReference>
<dbReference type="GO" id="GO:0003700">
    <property type="term" value="F:DNA-binding transcription factor activity"/>
    <property type="evidence" value="ECO:0007669"/>
    <property type="project" value="InterPro"/>
</dbReference>
<name>A0A0U3H6S6_9CREN</name>
<organism evidence="5 8">
    <name type="scientific">Sulfolobus acidocaldarius</name>
    <dbReference type="NCBI Taxonomy" id="2285"/>
    <lineage>
        <taxon>Archaea</taxon>
        <taxon>Thermoproteota</taxon>
        <taxon>Thermoprotei</taxon>
        <taxon>Sulfolobales</taxon>
        <taxon>Sulfolobaceae</taxon>
        <taxon>Sulfolobus</taxon>
    </lineage>
</organism>
<dbReference type="InterPro" id="IPR000835">
    <property type="entry name" value="HTH_MarR-typ"/>
</dbReference>
<dbReference type="Gene3D" id="1.10.10.10">
    <property type="entry name" value="Winged helix-like DNA-binding domain superfamily/Winged helix DNA-binding domain"/>
    <property type="match status" value="1"/>
</dbReference>
<keyword evidence="3" id="KW-0804">Transcription</keyword>
<dbReference type="GeneID" id="14552469"/>
<evidence type="ECO:0000313" key="8">
    <source>
        <dbReference type="Proteomes" id="UP000065473"/>
    </source>
</evidence>
<dbReference type="GO" id="GO:0006950">
    <property type="term" value="P:response to stress"/>
    <property type="evidence" value="ECO:0007669"/>
    <property type="project" value="TreeGrafter"/>
</dbReference>
<protein>
    <submittedName>
        <fullName evidence="5">MarR family transcriptional regulator</fullName>
    </submittedName>
</protein>
<dbReference type="InterPro" id="IPR036388">
    <property type="entry name" value="WH-like_DNA-bd_sf"/>
</dbReference>
<keyword evidence="2" id="KW-0238">DNA-binding</keyword>
<dbReference type="OrthoDB" id="111177at2157"/>
<dbReference type="RefSeq" id="WP_011278761.1">
    <property type="nucleotide sequence ID" value="NZ_BHWZ01000005.1"/>
</dbReference>
<dbReference type="AlphaFoldDB" id="A0A0U3H6S6"/>